<evidence type="ECO:0008006" key="13">
    <source>
        <dbReference type="Google" id="ProtNLM"/>
    </source>
</evidence>
<feature type="chain" id="PRO_5046063032" description="Thyroglobulin type-1 domain-containing protein" evidence="8">
    <location>
        <begin position="23"/>
        <end position="1011"/>
    </location>
</feature>
<dbReference type="SMART" id="SM00211">
    <property type="entry name" value="TY"/>
    <property type="match status" value="3"/>
</dbReference>
<comment type="caution">
    <text evidence="11">The sequence shown here is derived from an EMBL/GenBank/DDBJ whole genome shotgun (WGS) entry which is preliminary data.</text>
</comment>
<dbReference type="SMART" id="SM00217">
    <property type="entry name" value="WAP"/>
    <property type="match status" value="1"/>
</dbReference>
<evidence type="ECO:0000256" key="8">
    <source>
        <dbReference type="SAM" id="SignalP"/>
    </source>
</evidence>
<gene>
    <name evidence="11" type="ORF">PEVE_00012828</name>
</gene>
<proteinExistence type="predicted"/>
<evidence type="ECO:0000256" key="2">
    <source>
        <dbReference type="ARBA" id="ARBA00022525"/>
    </source>
</evidence>
<dbReference type="EMBL" id="CALNXI010000195">
    <property type="protein sequence ID" value="CAH3021802.1"/>
    <property type="molecule type" value="Genomic_DNA"/>
</dbReference>
<dbReference type="PROSITE" id="PS00484">
    <property type="entry name" value="THYROGLOBULIN_1_1"/>
    <property type="match status" value="2"/>
</dbReference>
<dbReference type="PROSITE" id="PS51162">
    <property type="entry name" value="THYROGLOBULIN_1_2"/>
    <property type="match status" value="3"/>
</dbReference>
<keyword evidence="4 5" id="KW-1015">Disulfide bond</keyword>
<protein>
    <recommendedName>
        <fullName evidence="13">Thyroglobulin type-1 domain-containing protein</fullName>
    </recommendedName>
</protein>
<keyword evidence="2" id="KW-0964">Secreted</keyword>
<dbReference type="CDD" id="cd00191">
    <property type="entry name" value="TY"/>
    <property type="match status" value="3"/>
</dbReference>
<keyword evidence="7" id="KW-0472">Membrane</keyword>
<dbReference type="InterPro" id="IPR036645">
    <property type="entry name" value="Elafin-like_sf"/>
</dbReference>
<evidence type="ECO:0000313" key="12">
    <source>
        <dbReference type="Proteomes" id="UP001159427"/>
    </source>
</evidence>
<feature type="disulfide bond" evidence="5">
    <location>
        <begin position="797"/>
        <end position="804"/>
    </location>
</feature>
<dbReference type="InterPro" id="IPR008197">
    <property type="entry name" value="WAP_dom"/>
</dbReference>
<dbReference type="CDD" id="cd00199">
    <property type="entry name" value="WAP"/>
    <property type="match status" value="1"/>
</dbReference>
<keyword evidence="7" id="KW-0812">Transmembrane</keyword>
<dbReference type="InterPro" id="IPR000716">
    <property type="entry name" value="Thyroglobulin_1"/>
</dbReference>
<feature type="region of interest" description="Disordered" evidence="6">
    <location>
        <begin position="171"/>
        <end position="226"/>
    </location>
</feature>
<comment type="subcellular location">
    <subcellularLocation>
        <location evidence="1">Secreted</location>
    </subcellularLocation>
</comment>
<reference evidence="11 12" key="1">
    <citation type="submission" date="2022-05" db="EMBL/GenBank/DDBJ databases">
        <authorList>
            <consortium name="Genoscope - CEA"/>
            <person name="William W."/>
        </authorList>
    </citation>
    <scope>NUCLEOTIDE SEQUENCE [LARGE SCALE GENOMIC DNA]</scope>
</reference>
<feature type="domain" description="WAP" evidence="10">
    <location>
        <begin position="557"/>
        <end position="604"/>
    </location>
</feature>
<feature type="disulfide bond" evidence="5">
    <location>
        <begin position="357"/>
        <end position="364"/>
    </location>
</feature>
<feature type="domain" description="Thyroglobulin type-1" evidence="9">
    <location>
        <begin position="393"/>
        <end position="527"/>
    </location>
</feature>
<keyword evidence="3" id="KW-0677">Repeat</keyword>
<evidence type="ECO:0000259" key="10">
    <source>
        <dbReference type="PROSITE" id="PS51390"/>
    </source>
</evidence>
<keyword evidence="8" id="KW-0732">Signal</keyword>
<feature type="region of interest" description="Disordered" evidence="6">
    <location>
        <begin position="694"/>
        <end position="722"/>
    </location>
</feature>
<dbReference type="Gene3D" id="4.10.75.10">
    <property type="entry name" value="Elafin-like"/>
    <property type="match status" value="1"/>
</dbReference>
<feature type="signal peptide" evidence="8">
    <location>
        <begin position="1"/>
        <end position="22"/>
    </location>
</feature>
<organism evidence="11 12">
    <name type="scientific">Porites evermanni</name>
    <dbReference type="NCBI Taxonomy" id="104178"/>
    <lineage>
        <taxon>Eukaryota</taxon>
        <taxon>Metazoa</taxon>
        <taxon>Cnidaria</taxon>
        <taxon>Anthozoa</taxon>
        <taxon>Hexacorallia</taxon>
        <taxon>Scleractinia</taxon>
        <taxon>Fungiina</taxon>
        <taxon>Poritidae</taxon>
        <taxon>Porites</taxon>
    </lineage>
</organism>
<feature type="region of interest" description="Disordered" evidence="6">
    <location>
        <begin position="25"/>
        <end position="71"/>
    </location>
</feature>
<evidence type="ECO:0000313" key="11">
    <source>
        <dbReference type="EMBL" id="CAH3021802.1"/>
    </source>
</evidence>
<dbReference type="Pfam" id="PF00086">
    <property type="entry name" value="Thyroglobulin_1"/>
    <property type="match status" value="3"/>
</dbReference>
<keyword evidence="7" id="KW-1133">Transmembrane helix</keyword>
<sequence>MLQCKVILIILMCTSILDFVLTHEPGRRGHGGGQHRQRGQTRRGAHGGQQQHGPHSDRDRRSPPSAGPAFPRCLLERESARLTISRLKNVTSYVPRCGLDNIFRCHQEWPVIGLSWQSNAEGRVMEDTLTKGKLMNCSEESRTEGERKTIMQRINRLIAICLYGDVGNESTSAESKKQDFSDTDGFINADDDDDDDRDMDDSDDDGSNDGSGISDNDDDNIGTDDRHFGHEPRHCFSQLHPLFRIHFSQLHWIQQPDLYEEFKFNPISVCPKNQPMQSNCNPNFCQLVKCGEGDSCRINPCGTCRPECYDAKGNRAISPRALTKCEHKQLEMKNKRCDKIKFVPRCNKDGSFAEVQCLAATRTCWCVDEHGRERNGTRQNKKPTTCQVSGPVLTECQSAQLNIENIKKHLNKMASKCNATANNLKYEAKNATQRMQERPTAHRSRNLTVEYQTLRKEVWGMLARRAEEMVRDLTRPKCASDGSFEKIQCGSSDKSCWCVDENGRKTGPVKSRNRLNCSRSEVPSSPCRNNRDCPHSKVCCKTRRGRGECVDIRSRRPEVKSGKCPIIPPFVNFTCGSQCKSDTDCRGNKKCCRLGCGNRCLPPNMPVCPREKPFKMCIYDQCLSSPGCASHPSAKCHMNYCGECTAEYFVENGRKIDCTNATKCQNQRHAAIERYKRKFLQVFNTFPSHLPGALHNTSGETGDGGHGEAGRTEAGRDGNGGRQRNRERYWLKYSPDNNYITVCLISPYIRIIMIVSPLFSISFYNLFFNCCYSQQKHLGIFTPECHPEDGSFLSEQCNVTSGECWCVDNNGHEKPNTRAQVQRGTRNCSDASKGDANLNSNVARLSFSLTGNFDDLKGKEEQFIDYLKEEVALVGDFKKENIRNVKILPGSIKVKMEIVEDKNGRTLEENIQLLKAEIKFLKFVIIFNETEYRADGSFKAHVTNHRHNTGHASGLQLVEIISICTCACASLLITTVFIWKYFGKSKKKKPEGWKDVVKVKPPEVHYVTPDA</sequence>
<evidence type="ECO:0000256" key="6">
    <source>
        <dbReference type="SAM" id="MobiDB-lite"/>
    </source>
</evidence>
<feature type="domain" description="Thyroglobulin type-1" evidence="9">
    <location>
        <begin position="768"/>
        <end position="828"/>
    </location>
</feature>
<dbReference type="Pfam" id="PF00095">
    <property type="entry name" value="WAP"/>
    <property type="match status" value="1"/>
</dbReference>
<feature type="compositionally biased region" description="Basic residues" evidence="6">
    <location>
        <begin position="28"/>
        <end position="45"/>
    </location>
</feature>
<evidence type="ECO:0000256" key="5">
    <source>
        <dbReference type="PROSITE-ProRule" id="PRU00500"/>
    </source>
</evidence>
<keyword evidence="12" id="KW-1185">Reference proteome</keyword>
<feature type="disulfide bond" evidence="5">
    <location>
        <begin position="366"/>
        <end position="386"/>
    </location>
</feature>
<feature type="compositionally biased region" description="Acidic residues" evidence="6">
    <location>
        <begin position="189"/>
        <end position="207"/>
    </location>
</feature>
<dbReference type="SUPFAM" id="SSF57256">
    <property type="entry name" value="Elafin-like"/>
    <property type="match status" value="1"/>
</dbReference>
<evidence type="ECO:0000256" key="7">
    <source>
        <dbReference type="SAM" id="Phobius"/>
    </source>
</evidence>
<dbReference type="PANTHER" id="PTHR12352:SF3">
    <property type="entry name" value="NIDOGEN-2"/>
    <property type="match status" value="1"/>
</dbReference>
<evidence type="ECO:0000256" key="4">
    <source>
        <dbReference type="ARBA" id="ARBA00023157"/>
    </source>
</evidence>
<evidence type="ECO:0000256" key="1">
    <source>
        <dbReference type="ARBA" id="ARBA00004613"/>
    </source>
</evidence>
<dbReference type="PROSITE" id="PS51390">
    <property type="entry name" value="WAP"/>
    <property type="match status" value="1"/>
</dbReference>
<name>A0ABN8M2N0_9CNID</name>
<feature type="domain" description="Thyroglobulin type-1" evidence="9">
    <location>
        <begin position="322"/>
        <end position="386"/>
    </location>
</feature>
<accession>A0ABN8M2N0</accession>
<feature type="disulfide bond" evidence="5">
    <location>
        <begin position="489"/>
        <end position="496"/>
    </location>
</feature>
<dbReference type="InterPro" id="IPR036857">
    <property type="entry name" value="Thyroglobulin_1_sf"/>
</dbReference>
<feature type="compositionally biased region" description="Basic and acidic residues" evidence="6">
    <location>
        <begin position="703"/>
        <end position="716"/>
    </location>
</feature>
<evidence type="ECO:0000256" key="3">
    <source>
        <dbReference type="ARBA" id="ARBA00022737"/>
    </source>
</evidence>
<dbReference type="Proteomes" id="UP001159427">
    <property type="component" value="Unassembled WGS sequence"/>
</dbReference>
<feature type="transmembrane region" description="Helical" evidence="7">
    <location>
        <begin position="960"/>
        <end position="979"/>
    </location>
</feature>
<evidence type="ECO:0000259" key="9">
    <source>
        <dbReference type="PROSITE" id="PS51162"/>
    </source>
</evidence>
<dbReference type="PANTHER" id="PTHR12352">
    <property type="entry name" value="SECRETED MODULAR CALCIUM-BINDING PROTEIN"/>
    <property type="match status" value="1"/>
</dbReference>
<dbReference type="SUPFAM" id="SSF57610">
    <property type="entry name" value="Thyroglobulin type-1 domain"/>
    <property type="match status" value="4"/>
</dbReference>
<dbReference type="InterPro" id="IPR051950">
    <property type="entry name" value="Dev_reg/Prot_inhib"/>
</dbReference>
<comment type="caution">
    <text evidence="5">Lacks conserved residue(s) required for the propagation of feature annotation.</text>
</comment>
<dbReference type="Gene3D" id="4.10.800.10">
    <property type="entry name" value="Thyroglobulin type-1"/>
    <property type="match status" value="3"/>
</dbReference>